<evidence type="ECO:0000256" key="2">
    <source>
        <dbReference type="ARBA" id="ARBA00004328"/>
    </source>
</evidence>
<evidence type="ECO:0000256" key="6">
    <source>
        <dbReference type="ARBA" id="ARBA00022884"/>
    </source>
</evidence>
<dbReference type="GO" id="GO:0003723">
    <property type="term" value="F:RNA binding"/>
    <property type="evidence" value="ECO:0007669"/>
    <property type="project" value="UniProtKB-KW"/>
</dbReference>
<organism evidence="10">
    <name type="scientific">Switchgrass phenui-like virus 1</name>
    <dbReference type="NCBI Taxonomy" id="3233120"/>
    <lineage>
        <taxon>Viruses</taxon>
        <taxon>Riboviria</taxon>
        <taxon>Orthornavirae</taxon>
        <taxon>Negarnaviricota</taxon>
        <taxon>Polyploviricotina</taxon>
        <taxon>Bunyaviricetes</taxon>
        <taxon>Hareavirales</taxon>
        <taxon>Phenuiviridae</taxon>
    </lineage>
</organism>
<reference evidence="10" key="1">
    <citation type="submission" date="2024-07" db="EMBL/GenBank/DDBJ databases">
        <title>Metagenomic identification of novel viruses for potential beneficial use in switchgrass (Panicum virgatum L.), a developing bioenergy feedstock.</title>
        <authorList>
            <person name="Maclot F."/>
            <person name="Cole E."/>
            <person name="Ryskamp M."/>
            <person name="Nakasato K."/>
            <person name="Malmstrom C.M."/>
        </authorList>
    </citation>
    <scope>NUCLEOTIDE SEQUENCE</scope>
    <source>
        <strain evidence="10">MI-01</strain>
    </source>
</reference>
<dbReference type="Pfam" id="PF05733">
    <property type="entry name" value="Tenui_N"/>
    <property type="match status" value="1"/>
</dbReference>
<evidence type="ECO:0000256" key="5">
    <source>
        <dbReference type="ARBA" id="ARBA00022844"/>
    </source>
</evidence>
<keyword evidence="4" id="KW-0167">Capsid protein</keyword>
<dbReference type="InterPro" id="IPR009522">
    <property type="entry name" value="Capsid_Phlebovir/Tenuivir"/>
</dbReference>
<evidence type="ECO:0000256" key="3">
    <source>
        <dbReference type="ARBA" id="ARBA00014389"/>
    </source>
</evidence>
<comment type="subcellular location">
    <subcellularLocation>
        <location evidence="1">Host cytoplasm</location>
    </subcellularLocation>
    <subcellularLocation>
        <location evidence="2">Virion</location>
    </subcellularLocation>
</comment>
<keyword evidence="5" id="KW-0946">Virion</keyword>
<proteinExistence type="predicted"/>
<evidence type="ECO:0000256" key="1">
    <source>
        <dbReference type="ARBA" id="ARBA00004192"/>
    </source>
</evidence>
<evidence type="ECO:0000256" key="9">
    <source>
        <dbReference type="ARBA" id="ARBA00033344"/>
    </source>
</evidence>
<dbReference type="EMBL" id="PP996024">
    <property type="protein sequence ID" value="XCN99623.1"/>
    <property type="molecule type" value="Genomic_RNA"/>
</dbReference>
<dbReference type="GO" id="GO:0030430">
    <property type="term" value="C:host cell cytoplasm"/>
    <property type="evidence" value="ECO:0007669"/>
    <property type="project" value="UniProtKB-SubCell"/>
</dbReference>
<evidence type="ECO:0000313" key="10">
    <source>
        <dbReference type="EMBL" id="XCN99623.1"/>
    </source>
</evidence>
<dbReference type="GO" id="GO:0019013">
    <property type="term" value="C:viral nucleocapsid"/>
    <property type="evidence" value="ECO:0007669"/>
    <property type="project" value="UniProtKB-KW"/>
</dbReference>
<keyword evidence="7 10" id="KW-0543">Viral nucleoprotein</keyword>
<protein>
    <recommendedName>
        <fullName evidence="3">Nucleoprotein</fullName>
    </recommendedName>
    <alternativeName>
        <fullName evidence="9">Nucleocapsid protein</fullName>
    </alternativeName>
</protein>
<accession>A0AAU8MJ58</accession>
<name>A0AAU8MJ58_9VIRU</name>
<keyword evidence="6" id="KW-0694">RNA-binding</keyword>
<evidence type="ECO:0000256" key="4">
    <source>
        <dbReference type="ARBA" id="ARBA00022561"/>
    </source>
</evidence>
<evidence type="ECO:0000256" key="7">
    <source>
        <dbReference type="ARBA" id="ARBA00023086"/>
    </source>
</evidence>
<evidence type="ECO:0000256" key="8">
    <source>
        <dbReference type="ARBA" id="ARBA00023200"/>
    </source>
</evidence>
<sequence>MSEVDQILQLVNEIDISDVDRETLMFMYQGFNPELVLKHLSKYKTDNKISPDEFKSDMKSLIAAGTIMGNVTDKNLAKIKLEGKAKLNALYNKYKLKKGGVGTDRTAVNMPRLMSTFPIIASKCMINPNVSPKEFGNEMRSHLLDKCFKTPVFPALIPRTLPREIIQVFLILSTCYTTEQSLAIGKDKSVEVVFKKQFGYAKVAFGSSIPVEEDRLAHFKSLKFTLENMRSCYKHACNVTKIEARFPDHESWFKHELLIE</sequence>
<keyword evidence="8" id="KW-1035">Host cytoplasm</keyword>